<sequence>MTSTAITTAPARSNRTKKALVAGALGVALLAGGGGTFASWYENTTIGSGAVSAGHLNWTVGTAAWTDQTGKTIDPATFKMVPGDTVTYKTTVTTDLVGTNLKANLALDNSTLTGTMKDFVTTTTAISKGGTAIANPLTPATNGTYDVVVTITLPYAAANGTDAENTSLDLSAIKLSLTQVQ</sequence>
<accession>A0A6I3IIC5</accession>
<dbReference type="InterPro" id="IPR023833">
    <property type="entry name" value="Signal_pept_SipW-depend-type"/>
</dbReference>
<dbReference type="AlphaFoldDB" id="A0A6I3IIC5"/>
<dbReference type="Proteomes" id="UP000431092">
    <property type="component" value="Unassembled WGS sequence"/>
</dbReference>
<evidence type="ECO:0000313" key="2">
    <source>
        <dbReference type="Proteomes" id="UP000431092"/>
    </source>
</evidence>
<evidence type="ECO:0000313" key="1">
    <source>
        <dbReference type="EMBL" id="MTB71405.1"/>
    </source>
</evidence>
<keyword evidence="2" id="KW-1185">Reference proteome</keyword>
<protein>
    <submittedName>
        <fullName evidence="1">Alternate-type signal peptide domain-containing protein</fullName>
    </submittedName>
</protein>
<dbReference type="NCBIfam" id="TIGR04089">
    <property type="entry name" value="exp_by_SipW_III"/>
    <property type="match status" value="1"/>
</dbReference>
<name>A0A6I3IIC5_9MICO</name>
<dbReference type="InterPro" id="IPR024006">
    <property type="entry name" value="Alt_signal_exp_actinobact"/>
</dbReference>
<gene>
    <name evidence="1" type="ORF">GGG17_05370</name>
</gene>
<dbReference type="RefSeq" id="WP_154592737.1">
    <property type="nucleotide sequence ID" value="NZ_WLVL01000019.1"/>
</dbReference>
<organism evidence="1 2">
    <name type="scientific">Arsenicicoccus cauae</name>
    <dbReference type="NCBI Taxonomy" id="2663847"/>
    <lineage>
        <taxon>Bacteria</taxon>
        <taxon>Bacillati</taxon>
        <taxon>Actinomycetota</taxon>
        <taxon>Actinomycetes</taxon>
        <taxon>Micrococcales</taxon>
        <taxon>Intrasporangiaceae</taxon>
        <taxon>Arsenicicoccus</taxon>
    </lineage>
</organism>
<reference evidence="1 2" key="1">
    <citation type="submission" date="2019-11" db="EMBL/GenBank/DDBJ databases">
        <title>Whole genome sequencing identifies a novel species of the genus Arsenicicoccus isolated from human blood.</title>
        <authorList>
            <person name="Jeong J.H."/>
            <person name="Kweon O.J."/>
            <person name="Kim H.R."/>
            <person name="Kim T.-H."/>
            <person name="Ha S.-M."/>
            <person name="Lee M.-K."/>
        </authorList>
    </citation>
    <scope>NUCLEOTIDE SEQUENCE [LARGE SCALE GENOMIC DNA]</scope>
    <source>
        <strain evidence="1 2">MKL-02</strain>
    </source>
</reference>
<dbReference type="NCBIfam" id="TIGR04088">
    <property type="entry name" value="cognate_SipW"/>
    <property type="match status" value="1"/>
</dbReference>
<dbReference type="EMBL" id="WLVL01000019">
    <property type="protein sequence ID" value="MTB71405.1"/>
    <property type="molecule type" value="Genomic_DNA"/>
</dbReference>
<comment type="caution">
    <text evidence="1">The sequence shown here is derived from an EMBL/GenBank/DDBJ whole genome shotgun (WGS) entry which is preliminary data.</text>
</comment>
<proteinExistence type="predicted"/>